<dbReference type="EMBL" id="KI913120">
    <property type="protein sequence ID" value="ETV83488.1"/>
    <property type="molecule type" value="Genomic_DNA"/>
</dbReference>
<dbReference type="VEuPathDB" id="FungiDB:H257_04209"/>
<organism evidence="2">
    <name type="scientific">Aphanomyces astaci</name>
    <name type="common">Crayfish plague agent</name>
    <dbReference type="NCBI Taxonomy" id="112090"/>
    <lineage>
        <taxon>Eukaryota</taxon>
        <taxon>Sar</taxon>
        <taxon>Stramenopiles</taxon>
        <taxon>Oomycota</taxon>
        <taxon>Saprolegniomycetes</taxon>
        <taxon>Saprolegniales</taxon>
        <taxon>Verrucalvaceae</taxon>
        <taxon>Aphanomyces</taxon>
    </lineage>
</organism>
<feature type="region of interest" description="Disordered" evidence="1">
    <location>
        <begin position="18"/>
        <end position="51"/>
    </location>
</feature>
<protein>
    <submittedName>
        <fullName evidence="2">Uncharacterized protein</fullName>
    </submittedName>
</protein>
<proteinExistence type="predicted"/>
<evidence type="ECO:0000313" key="2">
    <source>
        <dbReference type="EMBL" id="ETV83488.1"/>
    </source>
</evidence>
<sequence>MAIVKIVNVATVKPVRRAAFESDSESDDETDRLTKKPKKSPGTKDDVNVSRVPGDDYFAAWNASDVQLTCVDEDGTTVMWKQSVLSFNGCQELSEHGAGKTPPGTAV</sequence>
<reference evidence="2" key="1">
    <citation type="submission" date="2013-12" db="EMBL/GenBank/DDBJ databases">
        <title>The Genome Sequence of Aphanomyces astaci APO3.</title>
        <authorList>
            <consortium name="The Broad Institute Genomics Platform"/>
            <person name="Russ C."/>
            <person name="Tyler B."/>
            <person name="van West P."/>
            <person name="Dieguez-Uribeondo J."/>
            <person name="Young S.K."/>
            <person name="Zeng Q."/>
            <person name="Gargeya S."/>
            <person name="Fitzgerald M."/>
            <person name="Abouelleil A."/>
            <person name="Alvarado L."/>
            <person name="Chapman S.B."/>
            <person name="Gainer-Dewar J."/>
            <person name="Goldberg J."/>
            <person name="Griggs A."/>
            <person name="Gujja S."/>
            <person name="Hansen M."/>
            <person name="Howarth C."/>
            <person name="Imamovic A."/>
            <person name="Ireland A."/>
            <person name="Larimer J."/>
            <person name="McCowan C."/>
            <person name="Murphy C."/>
            <person name="Pearson M."/>
            <person name="Poon T.W."/>
            <person name="Priest M."/>
            <person name="Roberts A."/>
            <person name="Saif S."/>
            <person name="Shea T."/>
            <person name="Sykes S."/>
            <person name="Wortman J."/>
            <person name="Nusbaum C."/>
            <person name="Birren B."/>
        </authorList>
    </citation>
    <scope>NUCLEOTIDE SEQUENCE [LARGE SCALE GENOMIC DNA]</scope>
    <source>
        <strain evidence="2">APO3</strain>
    </source>
</reference>
<dbReference type="GeneID" id="20806205"/>
<evidence type="ECO:0000256" key="1">
    <source>
        <dbReference type="SAM" id="MobiDB-lite"/>
    </source>
</evidence>
<dbReference type="AlphaFoldDB" id="W4GX44"/>
<name>W4GX44_APHAT</name>
<gene>
    <name evidence="2" type="ORF">H257_04209</name>
</gene>
<accession>W4GX44</accession>
<dbReference type="RefSeq" id="XP_009826918.1">
    <property type="nucleotide sequence ID" value="XM_009828616.1"/>
</dbReference>